<reference evidence="3" key="1">
    <citation type="submission" date="2021-02" db="EMBL/GenBank/DDBJ databases">
        <authorList>
            <person name="Steward A R."/>
        </authorList>
    </citation>
    <scope>NUCLEOTIDE SEQUENCE</scope>
</reference>
<dbReference type="GO" id="GO:0008270">
    <property type="term" value="F:zinc ion binding"/>
    <property type="evidence" value="ECO:0007669"/>
    <property type="project" value="UniProtKB-KW"/>
</dbReference>
<evidence type="ECO:0000313" key="4">
    <source>
        <dbReference type="Proteomes" id="UP000663880"/>
    </source>
</evidence>
<evidence type="ECO:0000313" key="3">
    <source>
        <dbReference type="EMBL" id="CAF4912994.1"/>
    </source>
</evidence>
<organism evidence="3 4">
    <name type="scientific">Pieris macdunnoughi</name>
    <dbReference type="NCBI Taxonomy" id="345717"/>
    <lineage>
        <taxon>Eukaryota</taxon>
        <taxon>Metazoa</taxon>
        <taxon>Ecdysozoa</taxon>
        <taxon>Arthropoda</taxon>
        <taxon>Hexapoda</taxon>
        <taxon>Insecta</taxon>
        <taxon>Pterygota</taxon>
        <taxon>Neoptera</taxon>
        <taxon>Endopterygota</taxon>
        <taxon>Lepidoptera</taxon>
        <taxon>Glossata</taxon>
        <taxon>Ditrysia</taxon>
        <taxon>Papilionoidea</taxon>
        <taxon>Pieridae</taxon>
        <taxon>Pierinae</taxon>
        <taxon>Pieris</taxon>
    </lineage>
</organism>
<dbReference type="InterPro" id="IPR013087">
    <property type="entry name" value="Znf_C2H2_type"/>
</dbReference>
<evidence type="ECO:0000256" key="1">
    <source>
        <dbReference type="PROSITE-ProRule" id="PRU00042"/>
    </source>
</evidence>
<dbReference type="EMBL" id="CAJOBZ010000047">
    <property type="protein sequence ID" value="CAF4912994.1"/>
    <property type="molecule type" value="Genomic_DNA"/>
</dbReference>
<comment type="caution">
    <text evidence="3">The sequence shown here is derived from an EMBL/GenBank/DDBJ whole genome shotgun (WGS) entry which is preliminary data.</text>
</comment>
<keyword evidence="1" id="KW-0479">Metal-binding</keyword>
<evidence type="ECO:0000259" key="2">
    <source>
        <dbReference type="PROSITE" id="PS50157"/>
    </source>
</evidence>
<feature type="domain" description="C2H2-type" evidence="2">
    <location>
        <begin position="3"/>
        <end position="30"/>
    </location>
</feature>
<dbReference type="PROSITE" id="PS00028">
    <property type="entry name" value="ZINC_FINGER_C2H2_1"/>
    <property type="match status" value="1"/>
</dbReference>
<gene>
    <name evidence="3" type="ORF">PMACD_LOCUS12316</name>
</gene>
<dbReference type="Proteomes" id="UP000663880">
    <property type="component" value="Unassembled WGS sequence"/>
</dbReference>
<dbReference type="OrthoDB" id="8117402at2759"/>
<keyword evidence="1" id="KW-0863">Zinc-finger</keyword>
<keyword evidence="4" id="KW-1185">Reference proteome</keyword>
<keyword evidence="1" id="KW-0862">Zinc</keyword>
<name>A0A821VTU0_9NEOP</name>
<sequence length="186" mass="22190">MLYPCDRCEKICQTLSALKLHYRRHDPNAKPFKPKVWKHKLKNNDKNPNNRNNIVCDVTKRYVKPKPITNKHRCDPELIKFYESNITGDNIEFWQFLKIYNRMTRENIKDFSDLKNRTDFGIQPVSDVTSGTDNFNYKITKDVGKKKRKPQLKVLRHILISKKEYKKRNEIKARLRQSLVVKSIIS</sequence>
<dbReference type="AlphaFoldDB" id="A0A821VTU0"/>
<protein>
    <recommendedName>
        <fullName evidence="2">C2H2-type domain-containing protein</fullName>
    </recommendedName>
</protein>
<proteinExistence type="predicted"/>
<accession>A0A821VTU0</accession>
<dbReference type="PROSITE" id="PS50157">
    <property type="entry name" value="ZINC_FINGER_C2H2_2"/>
    <property type="match status" value="1"/>
</dbReference>